<dbReference type="EMBL" id="MNZO01000051">
    <property type="protein sequence ID" value="OIP86475.1"/>
    <property type="molecule type" value="Genomic_DNA"/>
</dbReference>
<feature type="transmembrane region" description="Helical" evidence="1">
    <location>
        <begin position="234"/>
        <end position="262"/>
    </location>
</feature>
<evidence type="ECO:0000313" key="2">
    <source>
        <dbReference type="EMBL" id="OIP86475.1"/>
    </source>
</evidence>
<evidence type="ECO:0000313" key="3">
    <source>
        <dbReference type="Proteomes" id="UP000182344"/>
    </source>
</evidence>
<keyword evidence="1" id="KW-0472">Membrane</keyword>
<comment type="caution">
    <text evidence="2">The sequence shown here is derived from an EMBL/GenBank/DDBJ whole genome shotgun (WGS) entry which is preliminary data.</text>
</comment>
<proteinExistence type="predicted"/>
<name>A0A1J5HPW4_9BACT</name>
<accession>A0A1J5HPW4</accession>
<protein>
    <submittedName>
        <fullName evidence="2">Uncharacterized protein</fullName>
    </submittedName>
</protein>
<sequence length="270" mass="31769">MNNTCVCCGKDVGKEIKRKMDCPFCKKTLYIRHGKVVNEREKEVFDWQKYMDFLVPDIESVRLAVEKELAQRFKQQPSAHDLIWGMFNYVVVHLRKPSDLEILYTNMAQFLESEGKVKQAVEIRRTANKMQIASYIESDIYEYVKIKNYEDGFVCSECKQENNKIVPIKEALKNPELPIHNCSNKKCRCRFDFISKYDDEYKKLNLNSDKEITNEIVIPIKLKMEPQKFSWRNILIVSLFFIGLLSLPGGLIFWIIALTLYLRSKKNNIN</sequence>
<evidence type="ECO:0000256" key="1">
    <source>
        <dbReference type="SAM" id="Phobius"/>
    </source>
</evidence>
<organism evidence="2 3">
    <name type="scientific">Candidatus Shapirobacteria bacterium CG2_30_35_20</name>
    <dbReference type="NCBI Taxonomy" id="1805376"/>
    <lineage>
        <taxon>Bacteria</taxon>
        <taxon>Candidatus Shapironibacteriota</taxon>
    </lineage>
</organism>
<gene>
    <name evidence="2" type="ORF">AUK05_03520</name>
</gene>
<keyword evidence="1" id="KW-1133">Transmembrane helix</keyword>
<dbReference type="Proteomes" id="UP000182344">
    <property type="component" value="Unassembled WGS sequence"/>
</dbReference>
<dbReference type="AlphaFoldDB" id="A0A1J5HPW4"/>
<reference evidence="2 3" key="1">
    <citation type="journal article" date="2016" name="Environ. Microbiol.">
        <title>Genomic resolution of a cold subsurface aquifer community provides metabolic insights for novel microbes adapted to high CO concentrations.</title>
        <authorList>
            <person name="Probst A.J."/>
            <person name="Castelle C.J."/>
            <person name="Singh A."/>
            <person name="Brown C.T."/>
            <person name="Anantharaman K."/>
            <person name="Sharon I."/>
            <person name="Hug L.A."/>
            <person name="Burstein D."/>
            <person name="Emerson J.B."/>
            <person name="Thomas B.C."/>
            <person name="Banfield J.F."/>
        </authorList>
    </citation>
    <scope>NUCLEOTIDE SEQUENCE [LARGE SCALE GENOMIC DNA]</scope>
    <source>
        <strain evidence="2">CG2_30_35_20</strain>
    </source>
</reference>
<keyword evidence="1" id="KW-0812">Transmembrane</keyword>